<organism evidence="11 12">
    <name type="scientific">Methanolacinia petrolearia (strain DSM 11571 / OCM 486 / SEBR 4847)</name>
    <name type="common">Methanoplanus petrolearius</name>
    <dbReference type="NCBI Taxonomy" id="679926"/>
    <lineage>
        <taxon>Archaea</taxon>
        <taxon>Methanobacteriati</taxon>
        <taxon>Methanobacteriota</taxon>
        <taxon>Stenosarchaea group</taxon>
        <taxon>Methanomicrobia</taxon>
        <taxon>Methanomicrobiales</taxon>
        <taxon>Methanomicrobiaceae</taxon>
        <taxon>Methanolacinia</taxon>
    </lineage>
</organism>
<dbReference type="InterPro" id="IPR035965">
    <property type="entry name" value="PAS-like_dom_sf"/>
</dbReference>
<dbReference type="Gene3D" id="3.30.450.20">
    <property type="entry name" value="PAS domain"/>
    <property type="match status" value="4"/>
</dbReference>
<dbReference type="NCBIfam" id="TIGR00229">
    <property type="entry name" value="sensory_box"/>
    <property type="match status" value="4"/>
</dbReference>
<dbReference type="PROSITE" id="PS50112">
    <property type="entry name" value="PAS"/>
    <property type="match status" value="4"/>
</dbReference>
<keyword evidence="4" id="KW-0808">Transferase</keyword>
<dbReference type="Pfam" id="PF02518">
    <property type="entry name" value="HATPase_c"/>
    <property type="match status" value="1"/>
</dbReference>
<feature type="transmembrane region" description="Helical" evidence="7">
    <location>
        <begin position="62"/>
        <end position="81"/>
    </location>
</feature>
<dbReference type="InterPro" id="IPR001610">
    <property type="entry name" value="PAC"/>
</dbReference>
<dbReference type="CDD" id="cd00075">
    <property type="entry name" value="HATPase"/>
    <property type="match status" value="1"/>
</dbReference>
<evidence type="ECO:0000259" key="10">
    <source>
        <dbReference type="PROSITE" id="PS50113"/>
    </source>
</evidence>
<keyword evidence="6" id="KW-0175">Coiled coil</keyword>
<protein>
    <recommendedName>
        <fullName evidence="2">histidine kinase</fullName>
        <ecNumber evidence="2">2.7.13.3</ecNumber>
    </recommendedName>
</protein>
<dbReference type="PANTHER" id="PTHR43304">
    <property type="entry name" value="PHYTOCHROME-LIKE PROTEIN CPH1"/>
    <property type="match status" value="1"/>
</dbReference>
<evidence type="ECO:0000313" key="12">
    <source>
        <dbReference type="Proteomes" id="UP000006565"/>
    </source>
</evidence>
<proteinExistence type="predicted"/>
<dbReference type="SUPFAM" id="SSF55874">
    <property type="entry name" value="ATPase domain of HSP90 chaperone/DNA topoisomerase II/histidine kinase"/>
    <property type="match status" value="1"/>
</dbReference>
<dbReference type="Gene3D" id="3.30.565.10">
    <property type="entry name" value="Histidine kinase-like ATPase, C-terminal domain"/>
    <property type="match status" value="1"/>
</dbReference>
<dbReference type="SMART" id="SM00091">
    <property type="entry name" value="PAS"/>
    <property type="match status" value="4"/>
</dbReference>
<keyword evidence="7" id="KW-1133">Transmembrane helix</keyword>
<dbReference type="RefSeq" id="WP_013329082.1">
    <property type="nucleotide sequence ID" value="NC_014507.1"/>
</dbReference>
<evidence type="ECO:0000256" key="5">
    <source>
        <dbReference type="ARBA" id="ARBA00022777"/>
    </source>
</evidence>
<reference evidence="11 12" key="1">
    <citation type="journal article" date="2010" name="Stand. Genomic Sci.">
        <title>Complete genome sequence of Methanoplanus petrolearius type strain (SEBR 4847).</title>
        <authorList>
            <person name="Brambilla E."/>
            <person name="Djao O.D."/>
            <person name="Daligault H."/>
            <person name="Lapidus A."/>
            <person name="Lucas S."/>
            <person name="Hammon N."/>
            <person name="Nolan M."/>
            <person name="Tice H."/>
            <person name="Cheng J.F."/>
            <person name="Han C."/>
            <person name="Tapia R."/>
            <person name="Goodwin L."/>
            <person name="Pitluck S."/>
            <person name="Liolios K."/>
            <person name="Ivanova N."/>
            <person name="Mavromatis K."/>
            <person name="Mikhailova N."/>
            <person name="Pati A."/>
            <person name="Chen A."/>
            <person name="Palaniappan K."/>
            <person name="Land M."/>
            <person name="Hauser L."/>
            <person name="Chang Y.J."/>
            <person name="Jeffries C.D."/>
            <person name="Rohde M."/>
            <person name="Spring S."/>
            <person name="Sikorski J."/>
            <person name="Goker M."/>
            <person name="Woyke T."/>
            <person name="Bristow J."/>
            <person name="Eisen J.A."/>
            <person name="Markowitz V."/>
            <person name="Hugenholtz P."/>
            <person name="Kyrpides N.C."/>
            <person name="Klenk H.P."/>
        </authorList>
    </citation>
    <scope>NUCLEOTIDE SEQUENCE [LARGE SCALE GENOMIC DNA]</scope>
    <source>
        <strain evidence="12">DSM 11571 / OCM 486 / SEBR 4847</strain>
    </source>
</reference>
<evidence type="ECO:0000256" key="1">
    <source>
        <dbReference type="ARBA" id="ARBA00000085"/>
    </source>
</evidence>
<dbReference type="SMART" id="SM00086">
    <property type="entry name" value="PAC"/>
    <property type="match status" value="4"/>
</dbReference>
<dbReference type="InterPro" id="IPR000700">
    <property type="entry name" value="PAS-assoc_C"/>
</dbReference>
<dbReference type="STRING" id="679926.Mpet_1138"/>
<accession>E1RD04</accession>
<dbReference type="Pfam" id="PF08448">
    <property type="entry name" value="PAS_4"/>
    <property type="match status" value="1"/>
</dbReference>
<feature type="domain" description="PAS" evidence="9">
    <location>
        <begin position="132"/>
        <end position="181"/>
    </location>
</feature>
<dbReference type="Pfam" id="PF13426">
    <property type="entry name" value="PAS_9"/>
    <property type="match status" value="1"/>
</dbReference>
<keyword evidence="12" id="KW-1185">Reference proteome</keyword>
<gene>
    <name evidence="11" type="ordered locus">Mpet_1138</name>
</gene>
<feature type="coiled-coil region" evidence="6">
    <location>
        <begin position="101"/>
        <end position="135"/>
    </location>
</feature>
<feature type="domain" description="Histidine kinase" evidence="8">
    <location>
        <begin position="758"/>
        <end position="856"/>
    </location>
</feature>
<evidence type="ECO:0000259" key="9">
    <source>
        <dbReference type="PROSITE" id="PS50112"/>
    </source>
</evidence>
<dbReference type="InterPro" id="IPR003594">
    <property type="entry name" value="HATPase_dom"/>
</dbReference>
<dbReference type="AlphaFoldDB" id="E1RD04"/>
<feature type="domain" description="PAS" evidence="9">
    <location>
        <begin position="394"/>
        <end position="430"/>
    </location>
</feature>
<keyword evidence="3" id="KW-0597">Phosphoprotein</keyword>
<keyword evidence="7" id="KW-0472">Membrane</keyword>
<dbReference type="SUPFAM" id="SSF55785">
    <property type="entry name" value="PYP-like sensor domain (PAS domain)"/>
    <property type="match status" value="4"/>
</dbReference>
<dbReference type="EMBL" id="CP002117">
    <property type="protein sequence ID" value="ADN35904.1"/>
    <property type="molecule type" value="Genomic_DNA"/>
</dbReference>
<dbReference type="PANTHER" id="PTHR43304:SF1">
    <property type="entry name" value="PAC DOMAIN-CONTAINING PROTEIN"/>
    <property type="match status" value="1"/>
</dbReference>
<dbReference type="eggNOG" id="arCOG06918">
    <property type="taxonomic scope" value="Archaea"/>
</dbReference>
<dbReference type="PROSITE" id="PS50109">
    <property type="entry name" value="HIS_KIN"/>
    <property type="match status" value="1"/>
</dbReference>
<dbReference type="InterPro" id="IPR036890">
    <property type="entry name" value="HATPase_C_sf"/>
</dbReference>
<dbReference type="PROSITE" id="PS50113">
    <property type="entry name" value="PAC"/>
    <property type="match status" value="2"/>
</dbReference>
<dbReference type="eggNOG" id="arCOG06712">
    <property type="taxonomic scope" value="Archaea"/>
</dbReference>
<dbReference type="InterPro" id="IPR013656">
    <property type="entry name" value="PAS_4"/>
</dbReference>
<evidence type="ECO:0000256" key="3">
    <source>
        <dbReference type="ARBA" id="ARBA00022553"/>
    </source>
</evidence>
<evidence type="ECO:0000256" key="4">
    <source>
        <dbReference type="ARBA" id="ARBA00022679"/>
    </source>
</evidence>
<evidence type="ECO:0000259" key="8">
    <source>
        <dbReference type="PROSITE" id="PS50109"/>
    </source>
</evidence>
<dbReference type="Pfam" id="PF13188">
    <property type="entry name" value="PAS_8"/>
    <property type="match status" value="2"/>
</dbReference>
<dbReference type="InterPro" id="IPR000014">
    <property type="entry name" value="PAS"/>
</dbReference>
<feature type="domain" description="PAC" evidence="10">
    <location>
        <begin position="594"/>
        <end position="646"/>
    </location>
</feature>
<dbReference type="PRINTS" id="PR00344">
    <property type="entry name" value="BCTRLSENSOR"/>
</dbReference>
<dbReference type="HOGENOM" id="CLU_000445_114_58_2"/>
<keyword evidence="5 11" id="KW-0418">Kinase</keyword>
<dbReference type="eggNOG" id="arCOG06193">
    <property type="taxonomic scope" value="Archaea"/>
</dbReference>
<dbReference type="Proteomes" id="UP000006565">
    <property type="component" value="Chromosome"/>
</dbReference>
<evidence type="ECO:0000256" key="6">
    <source>
        <dbReference type="SAM" id="Coils"/>
    </source>
</evidence>
<dbReference type="CDD" id="cd00130">
    <property type="entry name" value="PAS"/>
    <property type="match status" value="2"/>
</dbReference>
<feature type="domain" description="PAS" evidence="9">
    <location>
        <begin position="520"/>
        <end position="590"/>
    </location>
</feature>
<dbReference type="eggNOG" id="arCOG06940">
    <property type="taxonomic scope" value="Archaea"/>
</dbReference>
<feature type="transmembrane region" description="Helical" evidence="7">
    <location>
        <begin position="12"/>
        <end position="31"/>
    </location>
</feature>
<feature type="transmembrane region" description="Helical" evidence="7">
    <location>
        <begin position="37"/>
        <end position="57"/>
    </location>
</feature>
<dbReference type="GO" id="GO:0004673">
    <property type="term" value="F:protein histidine kinase activity"/>
    <property type="evidence" value="ECO:0007669"/>
    <property type="project" value="UniProtKB-EC"/>
</dbReference>
<evidence type="ECO:0000256" key="2">
    <source>
        <dbReference type="ARBA" id="ARBA00012438"/>
    </source>
</evidence>
<sequence length="862" mass="97343">MNKSDENAFDSRIAPALIIVTTVISIAASLVSLSSGLYIIFQNLFYIPIILACIFYLRRGLVFSILLSLIYLALLFVFAGFGELENGIVRTFLFIAIASLVTVLAERIKETESRIEEKNQELDNANKELKKSRDRYHMLFESTVDSIFLHGIDQKNGVFGRFLEVNSSACENLGYTHDELIQLTVVDITADVEKSDEKNLVEILYETGDHIFESSLVKADGTIFPVEINAHLIRNDEKDDFILSVARDITERKKAEDALRKREEQYKVIYDNSPIAIELFDSGGYLVHVNPSCLKLFGVENADSLKGFSLFEDPNIGDEQKKMLAEGNTIRYESEFDFEKVRDLNLYSTSCRGTIWLNVLITPLKTAPDLISGYLVQVQDINDRMIIAGELRRSEEKYRDLADNAPIGILTCDRFGRITYVNSKVPGILGSPSIEKTLEINLMQTDNIIKAGFPDILRDVIMTGAEYPEFEIEYTSVWGKKLYLRLHVSPALNGKTPDGARIIIDDITRRKEIEEAIKESEGQLRTLIQTIPDLVWLKDENGVYLACNPMFERFFGAKESEIKGKTDYDFLAGEQADFFRKKDRQAVEGGKPTVYDEWITFAEDGRRAYIETIKTTMYDSKGNVSGILGIGRDITERKKSEDALKEVNSKLNLLSSITRHDILNQITGAAGYLEMIELDDEIPHESKADKYIKKISGAIDTIKRQITFTGYYKDLGEQTPGWFDVGDLVNKVSNTSSLGEIKHKNNIQNVEIFADPLFEKVIYNLIDNAIKHGNTITEISFYTLETPEELIIVCEDNGVGIPTDAKEKIFRREYYKNSGLGLFLSREILAITGLNIEETGTPGKGARFEIHAPEGKFRIKSS</sequence>
<dbReference type="KEGG" id="mpi:Mpet_1138"/>
<evidence type="ECO:0000256" key="7">
    <source>
        <dbReference type="SAM" id="Phobius"/>
    </source>
</evidence>
<feature type="domain" description="PAS" evidence="9">
    <location>
        <begin position="262"/>
        <end position="303"/>
    </location>
</feature>
<dbReference type="InterPro" id="IPR004358">
    <property type="entry name" value="Sig_transdc_His_kin-like_C"/>
</dbReference>
<keyword evidence="7" id="KW-0812">Transmembrane</keyword>
<evidence type="ECO:0000313" key="11">
    <source>
        <dbReference type="EMBL" id="ADN35904.1"/>
    </source>
</evidence>
<comment type="catalytic activity">
    <reaction evidence="1">
        <text>ATP + protein L-histidine = ADP + protein N-phospho-L-histidine.</text>
        <dbReference type="EC" id="2.7.13.3"/>
    </reaction>
</comment>
<feature type="domain" description="PAC" evidence="10">
    <location>
        <begin position="210"/>
        <end position="261"/>
    </location>
</feature>
<dbReference type="SMART" id="SM00387">
    <property type="entry name" value="HATPase_c"/>
    <property type="match status" value="1"/>
</dbReference>
<dbReference type="InterPro" id="IPR052162">
    <property type="entry name" value="Sensor_kinase/Photoreceptor"/>
</dbReference>
<dbReference type="OrthoDB" id="111661at2157"/>
<dbReference type="GeneID" id="25394987"/>
<dbReference type="InterPro" id="IPR005467">
    <property type="entry name" value="His_kinase_dom"/>
</dbReference>
<dbReference type="EC" id="2.7.13.3" evidence="2"/>
<name>E1RD04_METP4</name>